<sequence>MVSLRLGSSEITGAVLILVISVVLSVALLALFINYINNSLQSLYSGPLGYHCEFTVIGYAMNDTAGTYEVALALYNYGSATCIINGAAIINATTGNVIMIIPYSSPIKFSKFTIVTIKVNSIKPPFIIRFYANDGYTGDAIVE</sequence>
<dbReference type="OrthoDB" id="381868at2157"/>
<dbReference type="KEGG" id="cma:Cmaq_0419"/>
<dbReference type="RefSeq" id="WP_012185484.1">
    <property type="nucleotide sequence ID" value="NC_009954.1"/>
</dbReference>
<feature type="transmembrane region" description="Helical" evidence="1">
    <location>
        <begin position="12"/>
        <end position="36"/>
    </location>
</feature>
<dbReference type="STRING" id="397948.Cmaq_0419"/>
<keyword evidence="1" id="KW-1133">Transmembrane helix</keyword>
<dbReference type="EMBL" id="CP000852">
    <property type="protein sequence ID" value="ABW01264.1"/>
    <property type="molecule type" value="Genomic_DNA"/>
</dbReference>
<evidence type="ECO:0000256" key="1">
    <source>
        <dbReference type="SAM" id="Phobius"/>
    </source>
</evidence>
<evidence type="ECO:0008006" key="4">
    <source>
        <dbReference type="Google" id="ProtNLM"/>
    </source>
</evidence>
<dbReference type="GeneID" id="5710196"/>
<evidence type="ECO:0000313" key="3">
    <source>
        <dbReference type="Proteomes" id="UP000001137"/>
    </source>
</evidence>
<keyword evidence="1" id="KW-0812">Transmembrane</keyword>
<dbReference type="Proteomes" id="UP000001137">
    <property type="component" value="Chromosome"/>
</dbReference>
<keyword evidence="3" id="KW-1185">Reference proteome</keyword>
<dbReference type="AlphaFoldDB" id="A8MBS1"/>
<accession>A8MBS1</accession>
<reference evidence="2 3" key="1">
    <citation type="submission" date="2007-10" db="EMBL/GenBank/DDBJ databases">
        <title>Complete sequence of Caldivirga maquilingensis IC-167.</title>
        <authorList>
            <consortium name="US DOE Joint Genome Institute"/>
            <person name="Copeland A."/>
            <person name="Lucas S."/>
            <person name="Lapidus A."/>
            <person name="Barry K."/>
            <person name="Glavina del Rio T."/>
            <person name="Dalin E."/>
            <person name="Tice H."/>
            <person name="Pitluck S."/>
            <person name="Saunders E."/>
            <person name="Brettin T."/>
            <person name="Bruce D."/>
            <person name="Detter J.C."/>
            <person name="Han C."/>
            <person name="Schmutz J."/>
            <person name="Larimer F."/>
            <person name="Land M."/>
            <person name="Hauser L."/>
            <person name="Kyrpides N."/>
            <person name="Ivanova N."/>
            <person name="Biddle J.F."/>
            <person name="Zhang Z."/>
            <person name="Fitz-Gibbon S.T."/>
            <person name="Lowe T.M."/>
            <person name="Saltikov C."/>
            <person name="House C.H."/>
            <person name="Richardson P."/>
        </authorList>
    </citation>
    <scope>NUCLEOTIDE SEQUENCE [LARGE SCALE GENOMIC DNA]</scope>
    <source>
        <strain evidence="3">ATCC 700844 / DSM 13496 / JCM 10307 / IC-167</strain>
    </source>
</reference>
<gene>
    <name evidence="2" type="ordered locus">Cmaq_0419</name>
</gene>
<organism evidence="2 3">
    <name type="scientific">Caldivirga maquilingensis (strain ATCC 700844 / DSM 13496 / JCM 10307 / IC-167)</name>
    <dbReference type="NCBI Taxonomy" id="397948"/>
    <lineage>
        <taxon>Archaea</taxon>
        <taxon>Thermoproteota</taxon>
        <taxon>Thermoprotei</taxon>
        <taxon>Thermoproteales</taxon>
        <taxon>Thermoproteaceae</taxon>
        <taxon>Caldivirga</taxon>
    </lineage>
</organism>
<evidence type="ECO:0000313" key="2">
    <source>
        <dbReference type="EMBL" id="ABW01264.1"/>
    </source>
</evidence>
<proteinExistence type="predicted"/>
<keyword evidence="1" id="KW-0472">Membrane</keyword>
<name>A8MBS1_CALMQ</name>
<dbReference type="HOGENOM" id="CLU_1801595_0_0_2"/>
<dbReference type="eggNOG" id="arCOG03870">
    <property type="taxonomic scope" value="Archaea"/>
</dbReference>
<protein>
    <recommendedName>
        <fullName evidence="4">Flagellin</fullName>
    </recommendedName>
</protein>